<dbReference type="Pfam" id="PF12514">
    <property type="entry name" value="DUF3718"/>
    <property type="match status" value="1"/>
</dbReference>
<evidence type="ECO:0000313" key="2">
    <source>
        <dbReference type="EMBL" id="RDV26839.1"/>
    </source>
</evidence>
<keyword evidence="1" id="KW-0732">Signal</keyword>
<dbReference type="AlphaFoldDB" id="A0A3D8MA29"/>
<gene>
    <name evidence="2" type="ORF">DXV75_07615</name>
</gene>
<dbReference type="EMBL" id="QRHA01000004">
    <property type="protein sequence ID" value="RDV26839.1"/>
    <property type="molecule type" value="Genomic_DNA"/>
</dbReference>
<dbReference type="InterPro" id="IPR022193">
    <property type="entry name" value="DUF3718"/>
</dbReference>
<name>A0A3D8MA29_9ALTE</name>
<evidence type="ECO:0000256" key="1">
    <source>
        <dbReference type="SAM" id="SignalP"/>
    </source>
</evidence>
<sequence length="111" mass="11661">MKTMTKLTAIIGFSFVVAGFANANSSVEPADNSVTSKICAVATKGSAVKLHRAIKDSGLSKHYVANSVTCNGTPLVDFVAQYGENPASVNDYITGGRYSTTEIVAQVNTRN</sequence>
<protein>
    <submittedName>
        <fullName evidence="2">DUF3718 domain-containing protein</fullName>
    </submittedName>
</protein>
<organism evidence="2 3">
    <name type="scientific">Alteromonas aestuariivivens</name>
    <dbReference type="NCBI Taxonomy" id="1938339"/>
    <lineage>
        <taxon>Bacteria</taxon>
        <taxon>Pseudomonadati</taxon>
        <taxon>Pseudomonadota</taxon>
        <taxon>Gammaproteobacteria</taxon>
        <taxon>Alteromonadales</taxon>
        <taxon>Alteromonadaceae</taxon>
        <taxon>Alteromonas/Salinimonas group</taxon>
        <taxon>Alteromonas</taxon>
    </lineage>
</organism>
<feature type="signal peptide" evidence="1">
    <location>
        <begin position="1"/>
        <end position="23"/>
    </location>
</feature>
<evidence type="ECO:0000313" key="3">
    <source>
        <dbReference type="Proteomes" id="UP000256561"/>
    </source>
</evidence>
<comment type="caution">
    <text evidence="2">The sequence shown here is derived from an EMBL/GenBank/DDBJ whole genome shotgun (WGS) entry which is preliminary data.</text>
</comment>
<accession>A0A3D8MA29</accession>
<feature type="chain" id="PRO_5017672254" evidence="1">
    <location>
        <begin position="24"/>
        <end position="111"/>
    </location>
</feature>
<proteinExistence type="predicted"/>
<dbReference type="Proteomes" id="UP000256561">
    <property type="component" value="Unassembled WGS sequence"/>
</dbReference>
<dbReference type="OrthoDB" id="6332843at2"/>
<dbReference type="RefSeq" id="WP_115592791.1">
    <property type="nucleotide sequence ID" value="NZ_QRHA01000004.1"/>
</dbReference>
<keyword evidence="3" id="KW-1185">Reference proteome</keyword>
<reference evidence="3" key="1">
    <citation type="submission" date="2018-08" db="EMBL/GenBank/DDBJ databases">
        <authorList>
            <person name="Zhang J."/>
            <person name="Du Z.-J."/>
        </authorList>
    </citation>
    <scope>NUCLEOTIDE SEQUENCE [LARGE SCALE GENOMIC DNA]</scope>
    <source>
        <strain evidence="3">KCTC 52655</strain>
    </source>
</reference>